<dbReference type="InterPro" id="IPR032675">
    <property type="entry name" value="LRR_dom_sf"/>
</dbReference>
<keyword evidence="1" id="KW-0433">Leucine-rich repeat</keyword>
<dbReference type="InterPro" id="IPR001611">
    <property type="entry name" value="Leu-rich_rpt"/>
</dbReference>
<dbReference type="PANTHER" id="PTHR48051">
    <property type="match status" value="1"/>
</dbReference>
<dbReference type="AlphaFoldDB" id="A0A7S0DWI8"/>
<dbReference type="PANTHER" id="PTHR48051:SF1">
    <property type="entry name" value="RAS SUPPRESSOR PROTEIN 1"/>
    <property type="match status" value="1"/>
</dbReference>
<dbReference type="EMBL" id="HBEO01002007">
    <property type="protein sequence ID" value="CAD8467577.1"/>
    <property type="molecule type" value="Transcribed_RNA"/>
</dbReference>
<evidence type="ECO:0000256" key="1">
    <source>
        <dbReference type="ARBA" id="ARBA00022614"/>
    </source>
</evidence>
<dbReference type="GO" id="GO:0005737">
    <property type="term" value="C:cytoplasm"/>
    <property type="evidence" value="ECO:0007669"/>
    <property type="project" value="TreeGrafter"/>
</dbReference>
<dbReference type="InterPro" id="IPR050216">
    <property type="entry name" value="LRR_domain-containing"/>
</dbReference>
<evidence type="ECO:0000256" key="2">
    <source>
        <dbReference type="ARBA" id="ARBA00022737"/>
    </source>
</evidence>
<proteinExistence type="predicted"/>
<organism evidence="3">
    <name type="scientific">Hanusia phi</name>
    <dbReference type="NCBI Taxonomy" id="3032"/>
    <lineage>
        <taxon>Eukaryota</taxon>
        <taxon>Cryptophyceae</taxon>
        <taxon>Pyrenomonadales</taxon>
        <taxon>Geminigeraceae</taxon>
        <taxon>Hanusia</taxon>
    </lineage>
</organism>
<dbReference type="Pfam" id="PF00560">
    <property type="entry name" value="LRR_1"/>
    <property type="match status" value="1"/>
</dbReference>
<dbReference type="Gene3D" id="3.80.10.10">
    <property type="entry name" value="Ribonuclease Inhibitor"/>
    <property type="match status" value="2"/>
</dbReference>
<reference evidence="3" key="1">
    <citation type="submission" date="2021-01" db="EMBL/GenBank/DDBJ databases">
        <authorList>
            <person name="Corre E."/>
            <person name="Pelletier E."/>
            <person name="Niang G."/>
            <person name="Scheremetjew M."/>
            <person name="Finn R."/>
            <person name="Kale V."/>
            <person name="Holt S."/>
            <person name="Cochrane G."/>
            <person name="Meng A."/>
            <person name="Brown T."/>
            <person name="Cohen L."/>
        </authorList>
    </citation>
    <scope>NUCLEOTIDE SEQUENCE</scope>
    <source>
        <strain evidence="3">CCMP325</strain>
    </source>
</reference>
<dbReference type="SUPFAM" id="SSF52058">
    <property type="entry name" value="L domain-like"/>
    <property type="match status" value="2"/>
</dbReference>
<dbReference type="PROSITE" id="PS51450">
    <property type="entry name" value="LRR"/>
    <property type="match status" value="1"/>
</dbReference>
<gene>
    <name evidence="3" type="ORF">HPHI1048_LOCUS1445</name>
</gene>
<accession>A0A7S0DWI8</accession>
<protein>
    <submittedName>
        <fullName evidence="3">Uncharacterized protein</fullName>
    </submittedName>
</protein>
<dbReference type="InterPro" id="IPR003591">
    <property type="entry name" value="Leu-rich_rpt_typical-subtyp"/>
</dbReference>
<dbReference type="Pfam" id="PF13855">
    <property type="entry name" value="LRR_8"/>
    <property type="match status" value="2"/>
</dbReference>
<evidence type="ECO:0000313" key="3">
    <source>
        <dbReference type="EMBL" id="CAD8467577.1"/>
    </source>
</evidence>
<dbReference type="SMART" id="SM00369">
    <property type="entry name" value="LRR_TYP"/>
    <property type="match status" value="8"/>
</dbReference>
<keyword evidence="2" id="KW-0677">Repeat</keyword>
<sequence>MAAQLACECGVLTNHENKELMQLFRYFRASSSQMQEYQIESSDECTETFICPEPCIQVTFKAIDDESPTGELIDQTTIIHPEETCAEWDYSGICEFPPDMLKATKLQEISLESNMLESIGPSIRELTSLVVLYMPGNRFSTFPVEVCYCTQLREIILDCNNISTIPDAVGNLGCLCKFQLSNNKISTLPKSFEKLTKLEILDFGNNLFRLIPDCIRGLSALKHIVFAGNKDLLEIPSWLQTRHGLVIEWVFLTWLDSAKRSEMMEQGWYRVDEETYVFSMNKVSFDEKEAAVLLRIPDSSTLLDLSFKGFDHLPDLRCYQGHLEELDISSNLIRELPSWIGGFTNLRRLSLGGNLCVNVPENLSLLTSLRTLHLPCNQIADVPSWISDLSELTCLDLSRNNIDNLPATMQHMSKLLELDLSFTCLEKVPKCLFLLTALQGLNLCGTGLIGFPNFIRPMKKLGKKETQPEEIPMGRYPEAMVNCALCSILGAPGMRRQRLGKTKGFRMACCLHCNGRVVMVTGIDMVSPSELTESTAKEAEQPG</sequence>
<name>A0A7S0DWI8_9CRYP</name>